<name>A0A941GTF8_9CHRO</name>
<accession>A0A941GTF8</accession>
<evidence type="ECO:0000313" key="2">
    <source>
        <dbReference type="Proteomes" id="UP000767446"/>
    </source>
</evidence>
<dbReference type="AlphaFoldDB" id="A0A941GTF8"/>
<dbReference type="EMBL" id="JADQBC010000010">
    <property type="protein sequence ID" value="MBR8826740.1"/>
    <property type="molecule type" value="Genomic_DNA"/>
</dbReference>
<evidence type="ECO:0000313" key="1">
    <source>
        <dbReference type="EMBL" id="MBR8826740.1"/>
    </source>
</evidence>
<proteinExistence type="predicted"/>
<comment type="caution">
    <text evidence="1">The sequence shown here is derived from an EMBL/GenBank/DDBJ whole genome shotgun (WGS) entry which is preliminary data.</text>
</comment>
<organism evidence="1 2">
    <name type="scientific">Gomphosphaeria aponina SAG 52.96 = DSM 107014</name>
    <dbReference type="NCBI Taxonomy" id="1521640"/>
    <lineage>
        <taxon>Bacteria</taxon>
        <taxon>Bacillati</taxon>
        <taxon>Cyanobacteriota</taxon>
        <taxon>Cyanophyceae</taxon>
        <taxon>Oscillatoriophycideae</taxon>
        <taxon>Chroococcales</taxon>
        <taxon>Gomphosphaeriaceae</taxon>
        <taxon>Gomphosphaeria</taxon>
    </lineage>
</organism>
<dbReference type="Proteomes" id="UP000767446">
    <property type="component" value="Unassembled WGS sequence"/>
</dbReference>
<sequence length="129" mass="14539">MSNEANVPEESAIVEVESEEIVVKEKTDNVPQETMALIEAIKRKAQSETQKAGEFTREKYLEGVRKARIEIEKLNFSPEQVETSIKQIQSEVEKDWDGLLKEVKSFGDRLSDAAKAAWDALTAPRSKSE</sequence>
<protein>
    <submittedName>
        <fullName evidence="1">Uncharacterized protein</fullName>
    </submittedName>
</protein>
<gene>
    <name evidence="1" type="ORF">DSM107014_02360</name>
</gene>
<reference evidence="1" key="1">
    <citation type="submission" date="2021-02" db="EMBL/GenBank/DDBJ databases">
        <title>Metagenome analyses of Stigonema ocellatum DSM 106950, Chlorogloea purpurea SAG 13.99 and Gomphosphaeria aponina DSM 107014.</title>
        <authorList>
            <person name="Marter P."/>
            <person name="Huang S."/>
        </authorList>
    </citation>
    <scope>NUCLEOTIDE SEQUENCE</scope>
    <source>
        <strain evidence="1">JP213</strain>
    </source>
</reference>